<dbReference type="InterPro" id="IPR036396">
    <property type="entry name" value="Cyt_P450_sf"/>
</dbReference>
<keyword evidence="3" id="KW-0503">Monooxygenase</keyword>
<accession>A0ABU4F044</accession>
<dbReference type="Gene3D" id="1.10.630.10">
    <property type="entry name" value="Cytochrome P450"/>
    <property type="match status" value="1"/>
</dbReference>
<dbReference type="InterPro" id="IPR002401">
    <property type="entry name" value="Cyt_P450_E_grp-I"/>
</dbReference>
<proteinExistence type="inferred from homology"/>
<dbReference type="PROSITE" id="PS00086">
    <property type="entry name" value="CYTOCHROME_P450"/>
    <property type="match status" value="1"/>
</dbReference>
<comment type="similarity">
    <text evidence="2 3">Belongs to the cytochrome P450 family.</text>
</comment>
<dbReference type="PANTHER" id="PTHR24305">
    <property type="entry name" value="CYTOCHROME P450"/>
    <property type="match status" value="1"/>
</dbReference>
<dbReference type="PRINTS" id="PR00463">
    <property type="entry name" value="EP450I"/>
</dbReference>
<dbReference type="RefSeq" id="WP_317714820.1">
    <property type="nucleotide sequence ID" value="NZ_JAWLUM010000006.1"/>
</dbReference>
<name>A0ABU4F044_WILMA</name>
<keyword evidence="3" id="KW-0560">Oxidoreductase</keyword>
<evidence type="ECO:0000313" key="4">
    <source>
        <dbReference type="EMBL" id="MDV7136878.1"/>
    </source>
</evidence>
<dbReference type="InterPro" id="IPR050121">
    <property type="entry name" value="Cytochrome_P450_monoxygenase"/>
</dbReference>
<keyword evidence="3" id="KW-0479">Metal-binding</keyword>
<keyword evidence="3" id="KW-0349">Heme</keyword>
<dbReference type="EMBL" id="JAWLUM010000006">
    <property type="protein sequence ID" value="MDV7136878.1"/>
    <property type="molecule type" value="Genomic_DNA"/>
</dbReference>
<dbReference type="PANTHER" id="PTHR24305:SF166">
    <property type="entry name" value="CYTOCHROME P450 12A4, MITOCHONDRIAL-RELATED"/>
    <property type="match status" value="1"/>
</dbReference>
<dbReference type="SUPFAM" id="SSF48264">
    <property type="entry name" value="Cytochrome P450"/>
    <property type="match status" value="1"/>
</dbReference>
<comment type="caution">
    <text evidence="4">The sequence shown here is derived from an EMBL/GenBank/DDBJ whole genome shotgun (WGS) entry which is preliminary data.</text>
</comment>
<reference evidence="4 5" key="1">
    <citation type="submission" date="2023-10" db="EMBL/GenBank/DDBJ databases">
        <title>Development of a sustainable strategy for remediation of hydrocarbon-contaminated territories based on the waste exchange concept.</title>
        <authorList>
            <person name="Krivoruchko A."/>
        </authorList>
    </citation>
    <scope>NUCLEOTIDE SEQUENCE [LARGE SCALE GENOMIC DNA]</scope>
    <source>
        <strain evidence="4 5">IEGM 1236</strain>
    </source>
</reference>
<evidence type="ECO:0000256" key="1">
    <source>
        <dbReference type="ARBA" id="ARBA00001971"/>
    </source>
</evidence>
<organism evidence="4 5">
    <name type="scientific">Williamsia marianensis</name>
    <dbReference type="NCBI Taxonomy" id="85044"/>
    <lineage>
        <taxon>Bacteria</taxon>
        <taxon>Bacillati</taxon>
        <taxon>Actinomycetota</taxon>
        <taxon>Actinomycetes</taxon>
        <taxon>Mycobacteriales</taxon>
        <taxon>Nocardiaceae</taxon>
        <taxon>Williamsia</taxon>
    </lineage>
</organism>
<evidence type="ECO:0000256" key="3">
    <source>
        <dbReference type="RuleBase" id="RU000461"/>
    </source>
</evidence>
<dbReference type="InterPro" id="IPR001128">
    <property type="entry name" value="Cyt_P450"/>
</dbReference>
<keyword evidence="5" id="KW-1185">Reference proteome</keyword>
<gene>
    <name evidence="4" type="ORF">R4198_24575</name>
</gene>
<dbReference type="PRINTS" id="PR00385">
    <property type="entry name" value="P450"/>
</dbReference>
<protein>
    <submittedName>
        <fullName evidence="4">Cytochrome P450</fullName>
    </submittedName>
</protein>
<dbReference type="InterPro" id="IPR017972">
    <property type="entry name" value="Cyt_P450_CS"/>
</dbReference>
<evidence type="ECO:0000256" key="2">
    <source>
        <dbReference type="ARBA" id="ARBA00010617"/>
    </source>
</evidence>
<dbReference type="Pfam" id="PF00067">
    <property type="entry name" value="p450"/>
    <property type="match status" value="1"/>
</dbReference>
<dbReference type="Proteomes" id="UP001185792">
    <property type="component" value="Unassembled WGS sequence"/>
</dbReference>
<sequence>MATDLSRLPHAPGRLPLLGDVTSVDRHKPTQHEMALSRDLGPIFQRKLLKDRLVIVAGSELANECANEDNWARALLGPGLSLRKVADDGLFTARTSDPAWGHARRVLTPAFTQDAMRVHHEAMLSVADDLRDSWTGSNSDLVDVTTAMTHTTLEVIARAGFSMGFGLFGDQGGSVENARAFLDALGRTLVWASESTNDLPIIGHVREALRQRQLRSDIATVQSTVDHIIEIRTDADQVTSTDLLDLMLSTADPETGELLDHNNVRNQILTFLVAGHETTASLLETTLFYVAQDAGLQDRLRTEAATLKAADYAYTAVAGLRDIRATLNEVLRLWPPLPGLFRVSRRDQTLGGYHVPAGRAVFVLALAAQRDPTVWGDSADDFDPFRPKPARNAFFRPWGIGPRSCIGRAFAFHEATLLIAHILNNFELSAPTPAQLNIRERGALRPEPFHVKVASLAK</sequence>
<keyword evidence="3" id="KW-0408">Iron</keyword>
<comment type="cofactor">
    <cofactor evidence="1">
        <name>heme</name>
        <dbReference type="ChEBI" id="CHEBI:30413"/>
    </cofactor>
</comment>
<evidence type="ECO:0000313" key="5">
    <source>
        <dbReference type="Proteomes" id="UP001185792"/>
    </source>
</evidence>